<dbReference type="FunFam" id="1.10.246.20:FF:000002">
    <property type="entry name" value="Mediator of RNA polymerase II transcription subunit 15"/>
    <property type="match status" value="1"/>
</dbReference>
<accession>A0A812BFC8</accession>
<feature type="region of interest" description="Disordered" evidence="10">
    <location>
        <begin position="71"/>
        <end position="108"/>
    </location>
</feature>
<evidence type="ECO:0000256" key="2">
    <source>
        <dbReference type="ARBA" id="ARBA00009807"/>
    </source>
</evidence>
<evidence type="ECO:0000313" key="14">
    <source>
        <dbReference type="Proteomes" id="UP000597762"/>
    </source>
</evidence>
<name>A0A812BFC8_ACAPH</name>
<comment type="subcellular location">
    <subcellularLocation>
        <location evidence="1 9">Nucleus</location>
    </subcellularLocation>
</comment>
<comment type="caution">
    <text evidence="13">The sequence shown here is derived from an EMBL/GenBank/DDBJ whole genome shotgun (WGS) entry which is preliminary data.</text>
</comment>
<reference evidence="13" key="1">
    <citation type="submission" date="2021-01" db="EMBL/GenBank/DDBJ databases">
        <authorList>
            <person name="Li R."/>
            <person name="Bekaert M."/>
        </authorList>
    </citation>
    <scope>NUCLEOTIDE SEQUENCE</scope>
    <source>
        <strain evidence="13">Farmed</strain>
    </source>
</reference>
<protein>
    <recommendedName>
        <fullName evidence="3 9">Mediator of RNA polymerase II transcription subunit 15</fullName>
    </recommendedName>
    <alternativeName>
        <fullName evidence="8 9">Mediator complex subunit 15</fullName>
    </alternativeName>
</protein>
<dbReference type="OrthoDB" id="10055322at2759"/>
<dbReference type="GO" id="GO:0006355">
    <property type="term" value="P:regulation of DNA-templated transcription"/>
    <property type="evidence" value="ECO:0007669"/>
    <property type="project" value="InterPro"/>
</dbReference>
<dbReference type="GO" id="GO:0003712">
    <property type="term" value="F:transcription coregulator activity"/>
    <property type="evidence" value="ECO:0007669"/>
    <property type="project" value="InterPro"/>
</dbReference>
<keyword evidence="11" id="KW-0812">Transmembrane</keyword>
<evidence type="ECO:0000256" key="6">
    <source>
        <dbReference type="ARBA" id="ARBA00023163"/>
    </source>
</evidence>
<dbReference type="Gene3D" id="1.10.246.20">
    <property type="entry name" value="Coactivator CBP, KIX domain"/>
    <property type="match status" value="1"/>
</dbReference>
<keyword evidence="5 9" id="KW-0010">Activator</keyword>
<comment type="similarity">
    <text evidence="2 9">Belongs to the Mediator complex subunit 15 family.</text>
</comment>
<keyword evidence="14" id="KW-1185">Reference proteome</keyword>
<dbReference type="GO" id="GO:0005634">
    <property type="term" value="C:nucleus"/>
    <property type="evidence" value="ECO:0007669"/>
    <property type="project" value="UniProtKB-SubCell"/>
</dbReference>
<evidence type="ECO:0000256" key="4">
    <source>
        <dbReference type="ARBA" id="ARBA00023015"/>
    </source>
</evidence>
<evidence type="ECO:0000259" key="12">
    <source>
        <dbReference type="Pfam" id="PF09606"/>
    </source>
</evidence>
<keyword evidence="11" id="KW-0472">Membrane</keyword>
<dbReference type="AlphaFoldDB" id="A0A812BFC8"/>
<evidence type="ECO:0000313" key="13">
    <source>
        <dbReference type="EMBL" id="CAE1227290.1"/>
    </source>
</evidence>
<dbReference type="SUPFAM" id="SSF47040">
    <property type="entry name" value="Kix domain of CBP (creb binding protein)"/>
    <property type="match status" value="1"/>
</dbReference>
<evidence type="ECO:0000256" key="10">
    <source>
        <dbReference type="SAM" id="MobiDB-lite"/>
    </source>
</evidence>
<dbReference type="Proteomes" id="UP000597762">
    <property type="component" value="Unassembled WGS sequence"/>
</dbReference>
<gene>
    <name evidence="9" type="primary">MED15</name>
    <name evidence="13" type="ORF">SPHA_16336</name>
</gene>
<evidence type="ECO:0000256" key="7">
    <source>
        <dbReference type="ARBA" id="ARBA00023242"/>
    </source>
</evidence>
<keyword evidence="4 9" id="KW-0805">Transcription regulation</keyword>
<keyword evidence="11" id="KW-1133">Transmembrane helix</keyword>
<comment type="subunit">
    <text evidence="9">Component of the Mediator complex.</text>
</comment>
<evidence type="ECO:0000256" key="8">
    <source>
        <dbReference type="ARBA" id="ARBA00032016"/>
    </source>
</evidence>
<feature type="transmembrane region" description="Helical" evidence="11">
    <location>
        <begin position="161"/>
        <end position="179"/>
    </location>
</feature>
<evidence type="ECO:0000256" key="9">
    <source>
        <dbReference type="RuleBase" id="RU364148"/>
    </source>
</evidence>
<evidence type="ECO:0000256" key="5">
    <source>
        <dbReference type="ARBA" id="ARBA00023159"/>
    </source>
</evidence>
<evidence type="ECO:0000256" key="1">
    <source>
        <dbReference type="ARBA" id="ARBA00004123"/>
    </source>
</evidence>
<feature type="compositionally biased region" description="Low complexity" evidence="10">
    <location>
        <begin position="81"/>
        <end position="106"/>
    </location>
</feature>
<keyword evidence="7 9" id="KW-0539">Nucleus</keyword>
<dbReference type="Pfam" id="PF09606">
    <property type="entry name" value="Med15_N"/>
    <property type="match status" value="1"/>
</dbReference>
<dbReference type="EMBL" id="CAHIKZ030000572">
    <property type="protein sequence ID" value="CAE1227290.1"/>
    <property type="molecule type" value="Genomic_DNA"/>
</dbReference>
<evidence type="ECO:0000256" key="3">
    <source>
        <dbReference type="ARBA" id="ARBA00019613"/>
    </source>
</evidence>
<evidence type="ECO:0000256" key="11">
    <source>
        <dbReference type="SAM" id="Phobius"/>
    </source>
</evidence>
<proteinExistence type="inferred from homology"/>
<dbReference type="InterPro" id="IPR019087">
    <property type="entry name" value="Med15_N"/>
</dbReference>
<sequence length="209" mass="23225">MSDISSNDWRSPTFRNRVVGQIDKALHQSGSKITKTSVEMENHLYQKAKSRDEYMELLAKLIIHVSELTKKSKPGSGEAGIPQQVPSQGIPPGQSQPQPQPQQQPQAMQDPINALQNLAMQGTSSICPQQQERMKGYPQNFPPYKLLLLNPVSPSTPTPTITFYFACLLAFLSLCTLYIRLFPPPPSPVFTPGQALLTPQLPQAFQQEL</sequence>
<keyword evidence="6 9" id="KW-0804">Transcription</keyword>
<dbReference type="InterPro" id="IPR036529">
    <property type="entry name" value="KIX_dom_sf"/>
</dbReference>
<organism evidence="13 14">
    <name type="scientific">Acanthosepion pharaonis</name>
    <name type="common">Pharaoh cuttlefish</name>
    <name type="synonym">Sepia pharaonis</name>
    <dbReference type="NCBI Taxonomy" id="158019"/>
    <lineage>
        <taxon>Eukaryota</taxon>
        <taxon>Metazoa</taxon>
        <taxon>Spiralia</taxon>
        <taxon>Lophotrochozoa</taxon>
        <taxon>Mollusca</taxon>
        <taxon>Cephalopoda</taxon>
        <taxon>Coleoidea</taxon>
        <taxon>Decapodiformes</taxon>
        <taxon>Sepiida</taxon>
        <taxon>Sepiina</taxon>
        <taxon>Sepiidae</taxon>
        <taxon>Acanthosepion</taxon>
    </lineage>
</organism>
<comment type="function">
    <text evidence="9">Component of the Mediator complex, a coactivator involved in the regulated transcription of nearly all RNA polymerase II-dependent genes. Mediator functions as a bridge to convey information from gene-specific regulatory proteins to the basal RNA polymerase II transcription machinery. Mediator is recruited to promoters by direct interactions with regulatory proteins and serves as a scaffold for the assembly of a functional preinitiation complex with RNA polymerase II and the general transcription factors.</text>
</comment>
<feature type="domain" description="Mediator of RNA polymerase II transcription subunit 15 N-terminal" evidence="12">
    <location>
        <begin position="6"/>
        <end position="73"/>
    </location>
</feature>